<comment type="cofactor">
    <cofactor evidence="1 6">
        <name>pyridoxal 5'-phosphate</name>
        <dbReference type="ChEBI" id="CHEBI:597326"/>
    </cofactor>
</comment>
<dbReference type="RefSeq" id="WP_090792658.1">
    <property type="nucleotide sequence ID" value="NZ_FMYI01000002.1"/>
</dbReference>
<dbReference type="CDD" id="cd00609">
    <property type="entry name" value="AAT_like"/>
    <property type="match status" value="1"/>
</dbReference>
<evidence type="ECO:0000256" key="6">
    <source>
        <dbReference type="RuleBase" id="RU000481"/>
    </source>
</evidence>
<evidence type="ECO:0000259" key="7">
    <source>
        <dbReference type="Pfam" id="PF00155"/>
    </source>
</evidence>
<dbReference type="PANTHER" id="PTHR46383:SF4">
    <property type="entry name" value="AMINOTRANSFERASE"/>
    <property type="match status" value="1"/>
</dbReference>
<evidence type="ECO:0000256" key="1">
    <source>
        <dbReference type="ARBA" id="ARBA00001933"/>
    </source>
</evidence>
<evidence type="ECO:0000313" key="9">
    <source>
        <dbReference type="Proteomes" id="UP000242949"/>
    </source>
</evidence>
<evidence type="ECO:0000256" key="5">
    <source>
        <dbReference type="ARBA" id="ARBA00022898"/>
    </source>
</evidence>
<dbReference type="PRINTS" id="PR00753">
    <property type="entry name" value="ACCSYNTHASE"/>
</dbReference>
<dbReference type="EMBL" id="FMYI01000002">
    <property type="protein sequence ID" value="SDB87025.1"/>
    <property type="molecule type" value="Genomic_DNA"/>
</dbReference>
<dbReference type="PANTHER" id="PTHR46383">
    <property type="entry name" value="ASPARTATE AMINOTRANSFERASE"/>
    <property type="match status" value="1"/>
</dbReference>
<gene>
    <name evidence="8" type="ORF">SAMN05421734_10234</name>
</gene>
<dbReference type="PROSITE" id="PS00105">
    <property type="entry name" value="AA_TRANSFER_CLASS_1"/>
    <property type="match status" value="1"/>
</dbReference>
<dbReference type="AlphaFoldDB" id="A0A1G6GZC1"/>
<feature type="domain" description="Aminotransferase class I/classII large" evidence="7">
    <location>
        <begin position="30"/>
        <end position="375"/>
    </location>
</feature>
<dbReference type="InterPro" id="IPR004838">
    <property type="entry name" value="NHTrfase_class1_PyrdxlP-BS"/>
</dbReference>
<evidence type="ECO:0000256" key="4">
    <source>
        <dbReference type="ARBA" id="ARBA00022679"/>
    </source>
</evidence>
<keyword evidence="3 6" id="KW-0032">Aminotransferase</keyword>
<keyword evidence="4 6" id="KW-0808">Transferase</keyword>
<dbReference type="InterPro" id="IPR015424">
    <property type="entry name" value="PyrdxlP-dep_Trfase"/>
</dbReference>
<dbReference type="InterPro" id="IPR050596">
    <property type="entry name" value="AspAT/PAT-like"/>
</dbReference>
<dbReference type="Pfam" id="PF00155">
    <property type="entry name" value="Aminotran_1_2"/>
    <property type="match status" value="1"/>
</dbReference>
<dbReference type="SUPFAM" id="SSF53383">
    <property type="entry name" value="PLP-dependent transferases"/>
    <property type="match status" value="1"/>
</dbReference>
<comment type="similarity">
    <text evidence="2 6">Belongs to the class-I pyridoxal-phosphate-dependent aminotransferase family.</text>
</comment>
<evidence type="ECO:0000256" key="3">
    <source>
        <dbReference type="ARBA" id="ARBA00022576"/>
    </source>
</evidence>
<evidence type="ECO:0000313" key="8">
    <source>
        <dbReference type="EMBL" id="SDB87025.1"/>
    </source>
</evidence>
<keyword evidence="5" id="KW-0663">Pyridoxal phosphate</keyword>
<dbReference type="GO" id="GO:0030170">
    <property type="term" value="F:pyridoxal phosphate binding"/>
    <property type="evidence" value="ECO:0007669"/>
    <property type="project" value="InterPro"/>
</dbReference>
<dbReference type="GO" id="GO:0008483">
    <property type="term" value="F:transaminase activity"/>
    <property type="evidence" value="ECO:0007669"/>
    <property type="project" value="UniProtKB-KW"/>
</dbReference>
<dbReference type="STRING" id="1612202.SAMN05421734_10234"/>
<dbReference type="NCBIfam" id="NF005817">
    <property type="entry name" value="PRK07683.1"/>
    <property type="match status" value="1"/>
</dbReference>
<accession>A0A1G6GZC1</accession>
<keyword evidence="9" id="KW-1185">Reference proteome</keyword>
<organism evidence="8 9">
    <name type="scientific">Pelagirhabdus alkalitolerans</name>
    <dbReference type="NCBI Taxonomy" id="1612202"/>
    <lineage>
        <taxon>Bacteria</taxon>
        <taxon>Bacillati</taxon>
        <taxon>Bacillota</taxon>
        <taxon>Bacilli</taxon>
        <taxon>Bacillales</taxon>
        <taxon>Bacillaceae</taxon>
        <taxon>Pelagirhabdus</taxon>
    </lineage>
</organism>
<dbReference type="InterPro" id="IPR004839">
    <property type="entry name" value="Aminotransferase_I/II_large"/>
</dbReference>
<dbReference type="Gene3D" id="3.40.640.10">
    <property type="entry name" value="Type I PLP-dependent aspartate aminotransferase-like (Major domain)"/>
    <property type="match status" value="1"/>
</dbReference>
<dbReference type="InterPro" id="IPR015422">
    <property type="entry name" value="PyrdxlP-dep_Trfase_small"/>
</dbReference>
<reference evidence="9" key="1">
    <citation type="submission" date="2016-09" db="EMBL/GenBank/DDBJ databases">
        <authorList>
            <person name="Varghese N."/>
            <person name="Submissions S."/>
        </authorList>
    </citation>
    <scope>NUCLEOTIDE SEQUENCE [LARGE SCALE GENOMIC DNA]</scope>
    <source>
        <strain evidence="9">S5</strain>
    </source>
</reference>
<dbReference type="GO" id="GO:0006520">
    <property type="term" value="P:amino acid metabolic process"/>
    <property type="evidence" value="ECO:0007669"/>
    <property type="project" value="InterPro"/>
</dbReference>
<protein>
    <recommendedName>
        <fullName evidence="6">Aminotransferase</fullName>
        <ecNumber evidence="6">2.6.1.-</ecNumber>
    </recommendedName>
</protein>
<dbReference type="OrthoDB" id="9802328at2"/>
<sequence length="386" mass="42944">MDELINSTVNNIKLSGIRKFFNLVNEKDGILSLTIGQPDFTTPSIVKQDAIQAIEQNKTTYTSNAGLPELRQAVSDYMNEKYKINYDKEHILITVGASQAIDIACRTILSSGDEVILPDPVYPGYQPLIELAGATPIHVDTTNTNYKLTASLIESHINDKTKCVILPYPSNPTGVSLSEDELREIANLIQKYDIYLITDEIYSALTYEDEHFSIAQIDSIKDRVIVINGLSKSHAMTGWRIGFLLAPEHLATHFTKVLQYNVSCASSISQYAALSAVTKAKNQPDVMKESYRKRRDYVLERLHQMGIKTVYPDGAFYVMFALSTEKSTFDLALDLVESAQLALVPGDAFGQAGEGLLRLSYAYSMETLKTGLDRLATYVEINNNQS</sequence>
<name>A0A1G6GZC1_9BACI</name>
<proteinExistence type="inferred from homology"/>
<dbReference type="FunFam" id="3.40.640.10:FF:000033">
    <property type="entry name" value="Aspartate aminotransferase"/>
    <property type="match status" value="1"/>
</dbReference>
<dbReference type="Proteomes" id="UP000242949">
    <property type="component" value="Unassembled WGS sequence"/>
</dbReference>
<evidence type="ECO:0000256" key="2">
    <source>
        <dbReference type="ARBA" id="ARBA00007441"/>
    </source>
</evidence>
<dbReference type="EC" id="2.6.1.-" evidence="6"/>
<dbReference type="Gene3D" id="3.90.1150.10">
    <property type="entry name" value="Aspartate Aminotransferase, domain 1"/>
    <property type="match status" value="1"/>
</dbReference>
<dbReference type="InterPro" id="IPR015421">
    <property type="entry name" value="PyrdxlP-dep_Trfase_major"/>
</dbReference>